<evidence type="ECO:0000313" key="2">
    <source>
        <dbReference type="Proteomes" id="UP000023152"/>
    </source>
</evidence>
<protein>
    <submittedName>
        <fullName evidence="1">Uncharacterized protein</fullName>
    </submittedName>
</protein>
<sequence>GEKSKTEESLVRDLSVPPPVEAVLEAVTPVITVVETIAAETAAIALAITPAAVAEVKTAKKEEKEKEEEPELTTVKLTAENIRTFLKKSDPSLLSEYWYRVDVNRKDQIRTNDDLMALFKQVVEGYVRSMANERTVSFFEATIANLSEDLANNFLDALDNYNHTSMEFLTKAAFDSFFVQYTLYPHPFQWEEYQREFK</sequence>
<feature type="non-terminal residue" evidence="1">
    <location>
        <position position="1"/>
    </location>
</feature>
<reference evidence="1 2" key="1">
    <citation type="journal article" date="2013" name="Curr. Biol.">
        <title>The Genome of the Foraminiferan Reticulomyxa filosa.</title>
        <authorList>
            <person name="Glockner G."/>
            <person name="Hulsmann N."/>
            <person name="Schleicher M."/>
            <person name="Noegel A.A."/>
            <person name="Eichinger L."/>
            <person name="Gallinger C."/>
            <person name="Pawlowski J."/>
            <person name="Sierra R."/>
            <person name="Euteneuer U."/>
            <person name="Pillet L."/>
            <person name="Moustafa A."/>
            <person name="Platzer M."/>
            <person name="Groth M."/>
            <person name="Szafranski K."/>
            <person name="Schliwa M."/>
        </authorList>
    </citation>
    <scope>NUCLEOTIDE SEQUENCE [LARGE SCALE GENOMIC DNA]</scope>
</reference>
<dbReference type="EMBL" id="ASPP01017861">
    <property type="protein sequence ID" value="ETO16762.1"/>
    <property type="molecule type" value="Genomic_DNA"/>
</dbReference>
<keyword evidence="2" id="KW-1185">Reference proteome</keyword>
<organism evidence="1 2">
    <name type="scientific">Reticulomyxa filosa</name>
    <dbReference type="NCBI Taxonomy" id="46433"/>
    <lineage>
        <taxon>Eukaryota</taxon>
        <taxon>Sar</taxon>
        <taxon>Rhizaria</taxon>
        <taxon>Retaria</taxon>
        <taxon>Foraminifera</taxon>
        <taxon>Monothalamids</taxon>
        <taxon>Reticulomyxidae</taxon>
        <taxon>Reticulomyxa</taxon>
    </lineage>
</organism>
<dbReference type="Proteomes" id="UP000023152">
    <property type="component" value="Unassembled WGS sequence"/>
</dbReference>
<feature type="non-terminal residue" evidence="1">
    <location>
        <position position="198"/>
    </location>
</feature>
<comment type="caution">
    <text evidence="1">The sequence shown here is derived from an EMBL/GenBank/DDBJ whole genome shotgun (WGS) entry which is preliminary data.</text>
</comment>
<name>X6MTH4_RETFI</name>
<proteinExistence type="predicted"/>
<accession>X6MTH4</accession>
<evidence type="ECO:0000313" key="1">
    <source>
        <dbReference type="EMBL" id="ETO16762.1"/>
    </source>
</evidence>
<gene>
    <name evidence="1" type="ORF">RFI_20577</name>
</gene>
<dbReference type="AlphaFoldDB" id="X6MTH4"/>